<dbReference type="STRING" id="218672.SAMN04489759_102381"/>
<dbReference type="GO" id="GO:0005886">
    <property type="term" value="C:plasma membrane"/>
    <property type="evidence" value="ECO:0007669"/>
    <property type="project" value="TreeGrafter"/>
</dbReference>
<dbReference type="PANTHER" id="PTHR30050">
    <property type="entry name" value="CHROMOSOMAL REPLICATION INITIATOR PROTEIN DNAA"/>
    <property type="match status" value="1"/>
</dbReference>
<dbReference type="OrthoDB" id="7390113at2"/>
<accession>A0A1G7LSH5</accession>
<dbReference type="Gene3D" id="3.40.50.300">
    <property type="entry name" value="P-loop containing nucleotide triphosphate hydrolases"/>
    <property type="match status" value="2"/>
</dbReference>
<protein>
    <submittedName>
        <fullName evidence="2">DnaA protein</fullName>
    </submittedName>
</protein>
<dbReference type="InterPro" id="IPR055199">
    <property type="entry name" value="Hda_lid"/>
</dbReference>
<dbReference type="RefSeq" id="WP_093739831.1">
    <property type="nucleotide sequence ID" value="NZ_FNBP01000002.1"/>
</dbReference>
<dbReference type="Gene3D" id="1.10.8.60">
    <property type="match status" value="1"/>
</dbReference>
<dbReference type="EMBL" id="FNBP01000002">
    <property type="protein sequence ID" value="SDF52346.1"/>
    <property type="molecule type" value="Genomic_DNA"/>
</dbReference>
<name>A0A1G7LSH5_9RHOB</name>
<feature type="domain" description="Hda lid" evidence="1">
    <location>
        <begin position="167"/>
        <end position="218"/>
    </location>
</feature>
<dbReference type="SUPFAM" id="SSF52540">
    <property type="entry name" value="P-loop containing nucleoside triphosphate hydrolases"/>
    <property type="match status" value="1"/>
</dbReference>
<evidence type="ECO:0000313" key="2">
    <source>
        <dbReference type="EMBL" id="SDF52346.1"/>
    </source>
</evidence>
<dbReference type="GO" id="GO:0006270">
    <property type="term" value="P:DNA replication initiation"/>
    <property type="evidence" value="ECO:0007669"/>
    <property type="project" value="TreeGrafter"/>
</dbReference>
<dbReference type="GO" id="GO:0003688">
    <property type="term" value="F:DNA replication origin binding"/>
    <property type="evidence" value="ECO:0007669"/>
    <property type="project" value="TreeGrafter"/>
</dbReference>
<keyword evidence="3" id="KW-1185">Reference proteome</keyword>
<reference evidence="3" key="1">
    <citation type="submission" date="2016-10" db="EMBL/GenBank/DDBJ databases">
        <authorList>
            <person name="Varghese N."/>
            <person name="Submissions S."/>
        </authorList>
    </citation>
    <scope>NUCLEOTIDE SEQUENCE [LARGE SCALE GENOMIC DNA]</scope>
    <source>
        <strain evidence="3">DSM 16477</strain>
    </source>
</reference>
<proteinExistence type="predicted"/>
<dbReference type="Pfam" id="PF22688">
    <property type="entry name" value="Hda_lid"/>
    <property type="match status" value="1"/>
</dbReference>
<gene>
    <name evidence="2" type="ORF">SAMN04489759_102381</name>
</gene>
<dbReference type="Proteomes" id="UP000199399">
    <property type="component" value="Unassembled WGS sequence"/>
</dbReference>
<dbReference type="AlphaFoldDB" id="A0A1G7LSH5"/>
<evidence type="ECO:0000313" key="3">
    <source>
        <dbReference type="Proteomes" id="UP000199399"/>
    </source>
</evidence>
<dbReference type="InterPro" id="IPR027417">
    <property type="entry name" value="P-loop_NTPase"/>
</dbReference>
<organism evidence="2 3">
    <name type="scientific">Sulfitobacter delicatus</name>
    <dbReference type="NCBI Taxonomy" id="218672"/>
    <lineage>
        <taxon>Bacteria</taxon>
        <taxon>Pseudomonadati</taxon>
        <taxon>Pseudomonadota</taxon>
        <taxon>Alphaproteobacteria</taxon>
        <taxon>Rhodobacterales</taxon>
        <taxon>Roseobacteraceae</taxon>
        <taxon>Sulfitobacter</taxon>
    </lineage>
</organism>
<evidence type="ECO:0000259" key="1">
    <source>
        <dbReference type="Pfam" id="PF22688"/>
    </source>
</evidence>
<sequence length="226" mass="23843">MAHQLGLNLPSRTALGRDAFFVAPSNAMAMAMIDGWRGWAGGKLALTGPQGSGKTHLTHVWADLSGAQIISATDLMDADIPALARGPVAVEDVHLIANDDDAQTALFHLHNLVLAEGQALLLTGTGGVAHWGLTLPDLVSRMRGATAVEMDAPDDALLSALLVKLLADRQLTPKPELINYLMTRMDRSFAAAIALVDRLDAASLAQKRPLTRALAAQVLDIAPPQA</sequence>
<dbReference type="PANTHER" id="PTHR30050:SF5">
    <property type="entry name" value="DNAA REGULATORY INACTIVATOR HDA"/>
    <property type="match status" value="1"/>
</dbReference>